<accession>A0A498SA58</accession>
<dbReference type="InterPro" id="IPR036898">
    <property type="entry name" value="RNA_pol_Rpb7-like_N_sf"/>
</dbReference>
<keyword evidence="5" id="KW-1185">Reference proteome</keyword>
<gene>
    <name evidence="4" type="ORF">NAV_LOCUS3356</name>
</gene>
<evidence type="ECO:0000256" key="2">
    <source>
        <dbReference type="ARBA" id="ARBA00023163"/>
    </source>
</evidence>
<keyword evidence="3" id="KW-0472">Membrane</keyword>
<feature type="transmembrane region" description="Helical" evidence="3">
    <location>
        <begin position="177"/>
        <end position="196"/>
    </location>
</feature>
<keyword evidence="3" id="KW-0812">Transmembrane</keyword>
<evidence type="ECO:0000313" key="4">
    <source>
        <dbReference type="EMBL" id="VBB28526.1"/>
    </source>
</evidence>
<evidence type="ECO:0000313" key="5">
    <source>
        <dbReference type="Proteomes" id="UP000276991"/>
    </source>
</evidence>
<dbReference type="Gene3D" id="3.30.1490.120">
    <property type="entry name" value="RNA polymerase Rpb7-like, N-terminal domain"/>
    <property type="match status" value="1"/>
</dbReference>
<keyword evidence="2" id="KW-0804">Transcription</keyword>
<dbReference type="GO" id="GO:0000428">
    <property type="term" value="C:DNA-directed RNA polymerase complex"/>
    <property type="evidence" value="ECO:0007669"/>
    <property type="project" value="UniProtKB-KW"/>
</dbReference>
<dbReference type="Proteomes" id="UP000276991">
    <property type="component" value="Unassembled WGS sequence"/>
</dbReference>
<proteinExistence type="predicted"/>
<name>A0A498SA58_ACAVI</name>
<sequence>MGKQKRSKNAENNIGTSIKRIKLENDGDLLEIDSNEVSRNFIEINKNKATKCHNDKLKMGMNRYVGMSYQKLKRIMTTDINCDLHIAIEKRHVTIGWHQLGEAFNAIKYILNSSLGQYRKSLSGIILAVGKIDIIDKPFCIADQPCMHIDLNVNCIVFRPKQGSSYKCMVTAIDKQVLISIFLGLSTPFLGFVPPLQTFPRLFFSPIYA</sequence>
<dbReference type="OrthoDB" id="10250504at2759"/>
<organism evidence="4 5">
    <name type="scientific">Acanthocheilonema viteae</name>
    <name type="common">Filarial nematode worm</name>
    <name type="synonym">Dipetalonema viteae</name>
    <dbReference type="NCBI Taxonomy" id="6277"/>
    <lineage>
        <taxon>Eukaryota</taxon>
        <taxon>Metazoa</taxon>
        <taxon>Ecdysozoa</taxon>
        <taxon>Nematoda</taxon>
        <taxon>Chromadorea</taxon>
        <taxon>Rhabditida</taxon>
        <taxon>Spirurina</taxon>
        <taxon>Spiruromorpha</taxon>
        <taxon>Filarioidea</taxon>
        <taxon>Onchocercidae</taxon>
        <taxon>Acanthocheilonema</taxon>
    </lineage>
</organism>
<dbReference type="EMBL" id="UPTC01000421">
    <property type="protein sequence ID" value="VBB28526.1"/>
    <property type="molecule type" value="Genomic_DNA"/>
</dbReference>
<keyword evidence="3" id="KW-1133">Transmembrane helix</keyword>
<evidence type="ECO:0000256" key="3">
    <source>
        <dbReference type="SAM" id="Phobius"/>
    </source>
</evidence>
<evidence type="ECO:0000256" key="1">
    <source>
        <dbReference type="ARBA" id="ARBA00022478"/>
    </source>
</evidence>
<dbReference type="AlphaFoldDB" id="A0A498SA58"/>
<dbReference type="STRING" id="6277.A0A498SA58"/>
<protein>
    <submittedName>
        <fullName evidence="4">Uncharacterized protein</fullName>
    </submittedName>
</protein>
<keyword evidence="1" id="KW-0240">DNA-directed RNA polymerase</keyword>
<reference evidence="4 5" key="1">
    <citation type="submission" date="2018-08" db="EMBL/GenBank/DDBJ databases">
        <authorList>
            <person name="Laetsch R D."/>
            <person name="Stevens L."/>
            <person name="Kumar S."/>
            <person name="Blaxter L. M."/>
        </authorList>
    </citation>
    <scope>NUCLEOTIDE SEQUENCE [LARGE SCALE GENOMIC DNA]</scope>
</reference>